<dbReference type="GO" id="GO:0000811">
    <property type="term" value="C:GINS complex"/>
    <property type="evidence" value="ECO:0007669"/>
    <property type="project" value="UniProtKB-UniRule"/>
</dbReference>
<dbReference type="CDD" id="cd21693">
    <property type="entry name" value="GINS_B_Psf3"/>
    <property type="match status" value="1"/>
</dbReference>
<comment type="function">
    <text evidence="1">The GINS complex plays an essential role in the initiation of DNA replication.</text>
</comment>
<name>A0A7R9GGS5_9CRUS</name>
<dbReference type="OrthoDB" id="10251744at2759"/>
<dbReference type="Proteomes" id="UP000678499">
    <property type="component" value="Unassembled WGS sequence"/>
</dbReference>
<dbReference type="Gene3D" id="1.20.58.2050">
    <property type="match status" value="1"/>
</dbReference>
<dbReference type="InterPro" id="IPR055221">
    <property type="entry name" value="PSF3_N"/>
</dbReference>
<gene>
    <name evidence="3" type="ORF">NMOB1V02_LOCUS7684</name>
</gene>
<dbReference type="InterPro" id="IPR038437">
    <property type="entry name" value="GINS_Psf3_sf"/>
</dbReference>
<evidence type="ECO:0000259" key="2">
    <source>
        <dbReference type="Pfam" id="PF22466"/>
    </source>
</evidence>
<reference evidence="3" key="1">
    <citation type="submission" date="2020-11" db="EMBL/GenBank/DDBJ databases">
        <authorList>
            <person name="Tran Van P."/>
        </authorList>
    </citation>
    <scope>NUCLEOTIDE SEQUENCE</scope>
</reference>
<feature type="domain" description="DNA replication complex GINS protein PSF3 N-terminal" evidence="2">
    <location>
        <begin position="18"/>
        <end position="69"/>
    </location>
</feature>
<accession>A0A7R9GGS5</accession>
<evidence type="ECO:0000313" key="3">
    <source>
        <dbReference type="EMBL" id="CAD7280020.1"/>
    </source>
</evidence>
<dbReference type="PANTHER" id="PTHR22768:SF0">
    <property type="entry name" value="DNA REPLICATION COMPLEX GINS PROTEIN PSF3"/>
    <property type="match status" value="1"/>
</dbReference>
<keyword evidence="4" id="KW-1185">Reference proteome</keyword>
<dbReference type="SUPFAM" id="SSF158573">
    <property type="entry name" value="GINS helical bundle-like"/>
    <property type="match status" value="1"/>
</dbReference>
<dbReference type="CDD" id="cd11713">
    <property type="entry name" value="GINS_A_psf3"/>
    <property type="match status" value="1"/>
</dbReference>
<comment type="similarity">
    <text evidence="1">Belongs to the GINS3/PSF3 family.</text>
</comment>
<comment type="subunit">
    <text evidence="1">Component of the GINS complex.</text>
</comment>
<evidence type="ECO:0000313" key="4">
    <source>
        <dbReference type="Proteomes" id="UP000678499"/>
    </source>
</evidence>
<dbReference type="GO" id="GO:1902975">
    <property type="term" value="P:mitotic DNA replication initiation"/>
    <property type="evidence" value="ECO:0007669"/>
    <property type="project" value="TreeGrafter"/>
</dbReference>
<dbReference type="PANTHER" id="PTHR22768">
    <property type="entry name" value="DNA REPLICATION COMPLEX GINS PROTEIN PSF3"/>
    <property type="match status" value="1"/>
</dbReference>
<keyword evidence="1" id="KW-0539">Nucleus</keyword>
<comment type="subcellular location">
    <subcellularLocation>
        <location evidence="1">Nucleus</location>
    </subcellularLocation>
</comment>
<proteinExistence type="inferred from homology"/>
<dbReference type="AlphaFoldDB" id="A0A7R9GGS5"/>
<dbReference type="InterPro" id="IPR010492">
    <property type="entry name" value="GINS_Psf3"/>
</dbReference>
<dbReference type="InterPro" id="IPR036224">
    <property type="entry name" value="GINS_bundle-like_dom_sf"/>
</dbReference>
<dbReference type="EMBL" id="CAJPEX010001895">
    <property type="protein sequence ID" value="CAG0920172.1"/>
    <property type="molecule type" value="Genomic_DNA"/>
</dbReference>
<evidence type="ECO:0000256" key="1">
    <source>
        <dbReference type="RuleBase" id="RU367161"/>
    </source>
</evidence>
<dbReference type="EMBL" id="OA883932">
    <property type="protein sequence ID" value="CAD7280020.1"/>
    <property type="molecule type" value="Genomic_DNA"/>
</dbReference>
<organism evidence="3">
    <name type="scientific">Notodromas monacha</name>
    <dbReference type="NCBI Taxonomy" id="399045"/>
    <lineage>
        <taxon>Eukaryota</taxon>
        <taxon>Metazoa</taxon>
        <taxon>Ecdysozoa</taxon>
        <taxon>Arthropoda</taxon>
        <taxon>Crustacea</taxon>
        <taxon>Oligostraca</taxon>
        <taxon>Ostracoda</taxon>
        <taxon>Podocopa</taxon>
        <taxon>Podocopida</taxon>
        <taxon>Cypridocopina</taxon>
        <taxon>Cypridoidea</taxon>
        <taxon>Cyprididae</taxon>
        <taxon>Notodromas</taxon>
    </lineage>
</organism>
<protein>
    <recommendedName>
        <fullName evidence="1">DNA replication complex GINS protein PSF3</fullName>
    </recommendedName>
</protein>
<sequence length="212" mass="24001">MCSLEEVLDFDAQGDYLDLDDIIVSNAVIPCITEVRLEKVNFLDKSGVADFIEPKTKLDLPCWMVENFAIKKKFVCTALVPKGYQTAERNVLDADATVVSLPHIRPYFYEFGVHLLRLNIRDAEAIGASIITTFRSRFPLIRKLAFGTGSESQFVEKLLRKLDDSEFQLAKLIGESAEEHARCRDRKRPNNPNKLMAAYLRSKRSNVKAVSS</sequence>
<keyword evidence="1" id="KW-0235">DNA replication</keyword>
<dbReference type="Pfam" id="PF22466">
    <property type="entry name" value="PSF3_N"/>
    <property type="match status" value="1"/>
</dbReference>
<dbReference type="SUPFAM" id="SSF160059">
    <property type="entry name" value="PriA/YqbF domain"/>
    <property type="match status" value="1"/>
</dbReference>